<keyword evidence="2 4" id="KW-0808">Transferase</keyword>
<dbReference type="AlphaFoldDB" id="A0A126V5N8"/>
<accession>A0A126V5N8</accession>
<dbReference type="Proteomes" id="UP000070371">
    <property type="component" value="Chromosome"/>
</dbReference>
<keyword evidence="1 4" id="KW-0489">Methyltransferase</keyword>
<dbReference type="InterPro" id="IPR041698">
    <property type="entry name" value="Methyltransf_25"/>
</dbReference>
<evidence type="ECO:0000256" key="1">
    <source>
        <dbReference type="ARBA" id="ARBA00022603"/>
    </source>
</evidence>
<gene>
    <name evidence="4" type="ORF">RC74_08265</name>
</gene>
<dbReference type="PANTHER" id="PTHR43861:SF1">
    <property type="entry name" value="TRANS-ACONITATE 2-METHYLTRANSFERASE"/>
    <property type="match status" value="1"/>
</dbReference>
<dbReference type="GO" id="GO:0032259">
    <property type="term" value="P:methylation"/>
    <property type="evidence" value="ECO:0007669"/>
    <property type="project" value="UniProtKB-KW"/>
</dbReference>
<dbReference type="STRING" id="1579316.RC74_08265"/>
<proteinExistence type="predicted"/>
<organism evidence="4 5">
    <name type="scientific">Falsihalocynthiibacter arcticus</name>
    <dbReference type="NCBI Taxonomy" id="1579316"/>
    <lineage>
        <taxon>Bacteria</taxon>
        <taxon>Pseudomonadati</taxon>
        <taxon>Pseudomonadota</taxon>
        <taxon>Alphaproteobacteria</taxon>
        <taxon>Rhodobacterales</taxon>
        <taxon>Roseobacteraceae</taxon>
        <taxon>Falsihalocynthiibacter</taxon>
    </lineage>
</organism>
<dbReference type="GO" id="GO:0008168">
    <property type="term" value="F:methyltransferase activity"/>
    <property type="evidence" value="ECO:0007669"/>
    <property type="project" value="UniProtKB-KW"/>
</dbReference>
<dbReference type="EMBL" id="CP014327">
    <property type="protein sequence ID" value="AML53593.1"/>
    <property type="molecule type" value="Genomic_DNA"/>
</dbReference>
<dbReference type="InterPro" id="IPR029063">
    <property type="entry name" value="SAM-dependent_MTases_sf"/>
</dbReference>
<protein>
    <submittedName>
        <fullName evidence="4">SAM-dependent methyltransferase</fullName>
    </submittedName>
</protein>
<reference evidence="4 5" key="1">
    <citation type="submission" date="2016-02" db="EMBL/GenBank/DDBJ databases">
        <title>Complete genome sequence of Halocynthiibacter arcticus PAMC 20958t from arctic marine sediment.</title>
        <authorList>
            <person name="Lee Y.M."/>
            <person name="Baek K."/>
            <person name="Lee H.K."/>
            <person name="Shin S.C."/>
        </authorList>
    </citation>
    <scope>NUCLEOTIDE SEQUENCE [LARGE SCALE GENOMIC DNA]</scope>
    <source>
        <strain evidence="4">PAMC 20958</strain>
    </source>
</reference>
<dbReference type="Gene3D" id="3.40.50.150">
    <property type="entry name" value="Vaccinia Virus protein VP39"/>
    <property type="match status" value="1"/>
</dbReference>
<dbReference type="CDD" id="cd02440">
    <property type="entry name" value="AdoMet_MTases"/>
    <property type="match status" value="1"/>
</dbReference>
<feature type="domain" description="Methyltransferase" evidence="3">
    <location>
        <begin position="43"/>
        <end position="131"/>
    </location>
</feature>
<evidence type="ECO:0000259" key="3">
    <source>
        <dbReference type="Pfam" id="PF13649"/>
    </source>
</evidence>
<dbReference type="PANTHER" id="PTHR43861">
    <property type="entry name" value="TRANS-ACONITATE 2-METHYLTRANSFERASE-RELATED"/>
    <property type="match status" value="1"/>
</dbReference>
<name>A0A126V5N8_9RHOB</name>
<dbReference type="SUPFAM" id="SSF53335">
    <property type="entry name" value="S-adenosyl-L-methionine-dependent methyltransferases"/>
    <property type="match status" value="1"/>
</dbReference>
<evidence type="ECO:0000313" key="4">
    <source>
        <dbReference type="EMBL" id="AML53593.1"/>
    </source>
</evidence>
<sequence length="196" mass="21090">MVDKETLAVYEARASDYAKMVETDAPFPALDAFIARLPKGATVLDLGCGSGRASARMIAAGLNVDARDASPAMIAQAHELYGVEAQLATFDDISGDDIYDGVWANFSLLHASKADFPRHLLALHRALKPTGQLHLGMKTGTAEIRDGIGRFYALYTQEELDHILTTVGFQISRCAFGQDVGLDGVTAPWILITAHV</sequence>
<dbReference type="KEGG" id="hat:RC74_08265"/>
<dbReference type="OrthoDB" id="9804312at2"/>
<evidence type="ECO:0000313" key="5">
    <source>
        <dbReference type="Proteomes" id="UP000070371"/>
    </source>
</evidence>
<evidence type="ECO:0000256" key="2">
    <source>
        <dbReference type="ARBA" id="ARBA00022679"/>
    </source>
</evidence>
<keyword evidence="5" id="KW-1185">Reference proteome</keyword>
<dbReference type="Pfam" id="PF13649">
    <property type="entry name" value="Methyltransf_25"/>
    <property type="match status" value="1"/>
</dbReference>